<sequence>MATPALVQTSIATLPLGSPSRSALPTRTVVVWVSRDCDIFCSEWVPAVDGAAPYYANMTCTAIQKHQNCMKYGRPDLRGKSLVFVADSLARNHMQSLMCLLSKVEYPKDVLTTMDPEFKTVLYESRNFTIMAFRLPYLVKANQLNLTVKMWDLYLVGYHHCPVPSAPLPALWSGKGGKASLQQRHPPRTPKRGWGR</sequence>
<dbReference type="PANTHER" id="PTHR32285:SF272">
    <property type="entry name" value="OS06G0273200 PROTEIN"/>
    <property type="match status" value="1"/>
</dbReference>
<organism evidence="4">
    <name type="scientific">Oryza officinalis</name>
    <dbReference type="NCBI Taxonomy" id="4535"/>
    <lineage>
        <taxon>Eukaryota</taxon>
        <taxon>Viridiplantae</taxon>
        <taxon>Streptophyta</taxon>
        <taxon>Embryophyta</taxon>
        <taxon>Tracheophyta</taxon>
        <taxon>Spermatophyta</taxon>
        <taxon>Magnoliopsida</taxon>
        <taxon>Liliopsida</taxon>
        <taxon>Poales</taxon>
        <taxon>Poaceae</taxon>
        <taxon>BOP clade</taxon>
        <taxon>Oryzoideae</taxon>
        <taxon>Oryzeae</taxon>
        <taxon>Oryzinae</taxon>
        <taxon>Oryza</taxon>
    </lineage>
</organism>
<evidence type="ECO:0000313" key="4">
    <source>
        <dbReference type="EMBL" id="CBG76449.1"/>
    </source>
</evidence>
<dbReference type="GO" id="GO:0000139">
    <property type="term" value="C:Golgi membrane"/>
    <property type="evidence" value="ECO:0007669"/>
    <property type="project" value="UniProtKB-SubCell"/>
</dbReference>
<evidence type="ECO:0000256" key="2">
    <source>
        <dbReference type="SAM" id="MobiDB-lite"/>
    </source>
</evidence>
<dbReference type="InterPro" id="IPR029962">
    <property type="entry name" value="TBL"/>
</dbReference>
<dbReference type="PANTHER" id="PTHR32285">
    <property type="entry name" value="PROTEIN TRICHOME BIREFRINGENCE-LIKE 9-RELATED"/>
    <property type="match status" value="1"/>
</dbReference>
<accession>D0ABH9</accession>
<dbReference type="GO" id="GO:1990538">
    <property type="term" value="F:xylan O-acetyltransferase activity"/>
    <property type="evidence" value="ECO:0007669"/>
    <property type="project" value="UniProtKB-ARBA"/>
</dbReference>
<comment type="similarity">
    <text evidence="1">Belongs to the PC-esterase family. TBL subfamily.</text>
</comment>
<reference evidence="4" key="2">
    <citation type="submission" date="2009-09" db="EMBL/GenBank/DDBJ databases">
        <authorList>
            <person name="Han"/>
            <person name="B"/>
            <person name="Feng"/>
            <person name="Q"/>
            <person name="Huang"/>
            <person name="T"/>
            <person name="Zhao"/>
            <person name="Q"/>
            <person name="Zhu"/>
            <person name="J J.and.Lin."/>
            <person name="Z X."/>
        </authorList>
    </citation>
    <scope>NUCLEOTIDE SEQUENCE</scope>
</reference>
<protein>
    <submittedName>
        <fullName evidence="4">OO_Ba0013J05-OO_Ba0033A15.36 protein</fullName>
    </submittedName>
</protein>
<evidence type="ECO:0000256" key="1">
    <source>
        <dbReference type="ARBA" id="ARBA00007727"/>
    </source>
</evidence>
<gene>
    <name evidence="4" type="primary">OO_Ba0013J05-OO_Ba0033A15.36</name>
</gene>
<proteinExistence type="inferred from homology"/>
<feature type="compositionally biased region" description="Basic residues" evidence="2">
    <location>
        <begin position="185"/>
        <end position="196"/>
    </location>
</feature>
<feature type="domain" description="Trichome birefringence-like C-terminal" evidence="3">
    <location>
        <begin position="77"/>
        <end position="144"/>
    </location>
</feature>
<reference evidence="4" key="1">
    <citation type="journal article" date="2009" name="J. Genet. Genomics">
        <title>Analysis of collinear regions of Oryza AA and CC genomes.</title>
        <authorList>
            <person name="Feng Q."/>
            <person name="Huang T."/>
            <person name="Zhao Q."/>
            <person name="Zhu J."/>
            <person name="Lin Z."/>
            <person name="Han B."/>
        </authorList>
    </citation>
    <scope>NUCLEOTIDE SEQUENCE</scope>
</reference>
<dbReference type="InterPro" id="IPR026057">
    <property type="entry name" value="TBL_C"/>
</dbReference>
<dbReference type="Pfam" id="PF13839">
    <property type="entry name" value="PC-Esterase"/>
    <property type="match status" value="1"/>
</dbReference>
<dbReference type="EMBL" id="FP565616">
    <property type="protein sequence ID" value="CBG76449.1"/>
    <property type="molecule type" value="Genomic_DNA"/>
</dbReference>
<feature type="region of interest" description="Disordered" evidence="2">
    <location>
        <begin position="175"/>
        <end position="196"/>
    </location>
</feature>
<dbReference type="AlphaFoldDB" id="D0ABH9"/>
<name>D0ABH9_9ORYZ</name>
<evidence type="ECO:0000259" key="3">
    <source>
        <dbReference type="Pfam" id="PF13839"/>
    </source>
</evidence>